<dbReference type="PATRIC" id="fig|632.153.peg.1008"/>
<dbReference type="STRING" id="214092.YPO0473"/>
<dbReference type="KEGG" id="ype:YPO0473"/>
<proteinExistence type="predicted"/>
<dbReference type="AlphaFoldDB" id="Q74Q15"/>
<organism evidence="1 2">
    <name type="scientific">Yersinia pestis</name>
    <dbReference type="NCBI Taxonomy" id="632"/>
    <lineage>
        <taxon>Bacteria</taxon>
        <taxon>Pseudomonadati</taxon>
        <taxon>Pseudomonadota</taxon>
        <taxon>Gammaproteobacteria</taxon>
        <taxon>Enterobacterales</taxon>
        <taxon>Yersiniaceae</taxon>
        <taxon>Yersinia</taxon>
    </lineage>
</organism>
<dbReference type="PIR" id="AF0058">
    <property type="entry name" value="AF0058"/>
</dbReference>
<evidence type="ECO:0000313" key="1">
    <source>
        <dbReference type="EMBL" id="CAL19152.1"/>
    </source>
</evidence>
<dbReference type="PaxDb" id="214092-YPO0473"/>
<protein>
    <submittedName>
        <fullName evidence="1">Uncharacterized protein</fullName>
    </submittedName>
</protein>
<name>Q74Q15_YERPE</name>
<dbReference type="HOGENOM" id="CLU_2978366_0_0_6"/>
<evidence type="ECO:0000313" key="2">
    <source>
        <dbReference type="Proteomes" id="UP000000815"/>
    </source>
</evidence>
<dbReference type="Proteomes" id="UP000000815">
    <property type="component" value="Chromosome"/>
</dbReference>
<keyword evidence="2" id="KW-1185">Reference proteome</keyword>
<sequence length="58" mass="6628">MKLWNFLSKDCIPQREAGKIPLHHNVASAARTNGAYLHKSIDKRRLKGHIPRPLNCPQ</sequence>
<reference evidence="1 2" key="1">
    <citation type="journal article" date="2001" name="Nature">
        <title>Genome sequence of Yersinia pestis, the causative agent of plague.</title>
        <authorList>
            <person name="Parkhill J."/>
            <person name="Wren B.W."/>
            <person name="Thomson N.R."/>
            <person name="Titball R.W."/>
            <person name="Holden M.T.G."/>
            <person name="Prentice M.B."/>
            <person name="Sebaihia M."/>
            <person name="James K.D."/>
            <person name="Churcher C."/>
            <person name="Mungall K.L."/>
            <person name="Baker S."/>
            <person name="Basham D."/>
            <person name="Bentley S.D."/>
            <person name="Brooks K."/>
            <person name="Cerdeno-Tarraga A.M."/>
            <person name="Chillingworth T."/>
            <person name="Cronin A."/>
            <person name="Davies R.M."/>
            <person name="Davis P."/>
            <person name="Dougan G."/>
            <person name="Feltwell T."/>
            <person name="Hamlin N."/>
            <person name="Holroyd S."/>
            <person name="Jagels K."/>
            <person name="Leather S."/>
            <person name="Karlyshev A.V."/>
            <person name="Moule S."/>
            <person name="Oyston P.C.F."/>
            <person name="Quail M."/>
            <person name="Rutherford K."/>
            <person name="Simmonds M."/>
            <person name="Skelton J."/>
            <person name="Stevens K."/>
            <person name="Whitehead S."/>
            <person name="Barrell B.G."/>
        </authorList>
    </citation>
    <scope>NUCLEOTIDE SEQUENCE [LARGE SCALE GENOMIC DNA]</scope>
    <source>
        <strain evidence="2">CO-92 / Biovar Orientalis</strain>
    </source>
</reference>
<accession>Q74Q15</accession>
<gene>
    <name evidence="1" type="ordered locus">YPO0473</name>
</gene>
<dbReference type="EMBL" id="AL590842">
    <property type="protein sequence ID" value="CAL19152.1"/>
    <property type="molecule type" value="Genomic_DNA"/>
</dbReference>